<dbReference type="EMBL" id="LSRX01000108">
    <property type="protein sequence ID" value="OLQ08871.1"/>
    <property type="molecule type" value="Genomic_DNA"/>
</dbReference>
<dbReference type="OrthoDB" id="10293590at2759"/>
<protein>
    <submittedName>
        <fullName evidence="1">Uncharacterized protein</fullName>
    </submittedName>
</protein>
<organism evidence="1 2">
    <name type="scientific">Symbiodinium microadriaticum</name>
    <name type="common">Dinoflagellate</name>
    <name type="synonym">Zooxanthella microadriatica</name>
    <dbReference type="NCBI Taxonomy" id="2951"/>
    <lineage>
        <taxon>Eukaryota</taxon>
        <taxon>Sar</taxon>
        <taxon>Alveolata</taxon>
        <taxon>Dinophyceae</taxon>
        <taxon>Suessiales</taxon>
        <taxon>Symbiodiniaceae</taxon>
        <taxon>Symbiodinium</taxon>
    </lineage>
</organism>
<keyword evidence="2" id="KW-1185">Reference proteome</keyword>
<evidence type="ECO:0000313" key="1">
    <source>
        <dbReference type="EMBL" id="OLQ08871.1"/>
    </source>
</evidence>
<accession>A0A1Q9ENA6</accession>
<dbReference type="Proteomes" id="UP000186817">
    <property type="component" value="Unassembled WGS sequence"/>
</dbReference>
<sequence>MFLASVVGLCNSEISMLTLLYRCLPHYEELIIRLKAFTEAMTLVRFPKNHDILQAMTLVRFPKNHDILQAEMTFGGFPKKHDILQAQLLFLATSAVEHTAGRVRGKLLWNTGQHAMCLADDSKARLSVTARAVSPTPLAVWNHGLQGVRLPQRRCDNTLAGGALDFACNSGPDLPECPKHLQTSRIDLFSPMCANGICDIWVPGTSAVAYVDSHHINMRLSFD</sequence>
<proteinExistence type="predicted"/>
<reference evidence="1 2" key="1">
    <citation type="submission" date="2016-02" db="EMBL/GenBank/DDBJ databases">
        <title>Genome analysis of coral dinoflagellate symbionts highlights evolutionary adaptations to a symbiotic lifestyle.</title>
        <authorList>
            <person name="Aranda M."/>
            <person name="Li Y."/>
            <person name="Liew Y.J."/>
            <person name="Baumgarten S."/>
            <person name="Simakov O."/>
            <person name="Wilson M."/>
            <person name="Piel J."/>
            <person name="Ashoor H."/>
            <person name="Bougouffa S."/>
            <person name="Bajic V.B."/>
            <person name="Ryu T."/>
            <person name="Ravasi T."/>
            <person name="Bayer T."/>
            <person name="Micklem G."/>
            <person name="Kim H."/>
            <person name="Bhak J."/>
            <person name="Lajeunesse T.C."/>
            <person name="Voolstra C.R."/>
        </authorList>
    </citation>
    <scope>NUCLEOTIDE SEQUENCE [LARGE SCALE GENOMIC DNA]</scope>
    <source>
        <strain evidence="1 2">CCMP2467</strain>
    </source>
</reference>
<dbReference type="AlphaFoldDB" id="A0A1Q9ENA6"/>
<evidence type="ECO:0000313" key="2">
    <source>
        <dbReference type="Proteomes" id="UP000186817"/>
    </source>
</evidence>
<name>A0A1Q9ENA6_SYMMI</name>
<comment type="caution">
    <text evidence="1">The sequence shown here is derived from an EMBL/GenBank/DDBJ whole genome shotgun (WGS) entry which is preliminary data.</text>
</comment>
<gene>
    <name evidence="1" type="ORF">AK812_SmicGene7579</name>
</gene>